<accession>A0AAD8KVM1</accession>
<reference evidence="1" key="1">
    <citation type="journal article" date="2023" name="bioRxiv">
        <title>Improved chromosome-level genome assembly for marigold (Tagetes erecta).</title>
        <authorList>
            <person name="Jiang F."/>
            <person name="Yuan L."/>
            <person name="Wang S."/>
            <person name="Wang H."/>
            <person name="Xu D."/>
            <person name="Wang A."/>
            <person name="Fan W."/>
        </authorList>
    </citation>
    <scope>NUCLEOTIDE SEQUENCE</scope>
    <source>
        <strain evidence="1">WSJ</strain>
        <tissue evidence="1">Leaf</tissue>
    </source>
</reference>
<evidence type="ECO:0000313" key="2">
    <source>
        <dbReference type="Proteomes" id="UP001229421"/>
    </source>
</evidence>
<keyword evidence="2" id="KW-1185">Reference proteome</keyword>
<proteinExistence type="predicted"/>
<sequence>MLHVHNYGDPRTEVCGTLLLMGRNRRIKSASKYSRDFVQPLFVMLVDFQLYNYEMAKKCIYFTPQLNRMIVSN</sequence>
<name>A0AAD8KVM1_TARER</name>
<dbReference type="EMBL" id="JAUHHV010000003">
    <property type="protein sequence ID" value="KAK1429474.1"/>
    <property type="molecule type" value="Genomic_DNA"/>
</dbReference>
<dbReference type="AlphaFoldDB" id="A0AAD8KVM1"/>
<dbReference type="Proteomes" id="UP001229421">
    <property type="component" value="Unassembled WGS sequence"/>
</dbReference>
<protein>
    <submittedName>
        <fullName evidence="1">Uncharacterized protein</fullName>
    </submittedName>
</protein>
<gene>
    <name evidence="1" type="ORF">QVD17_11683</name>
</gene>
<organism evidence="1 2">
    <name type="scientific">Tagetes erecta</name>
    <name type="common">African marigold</name>
    <dbReference type="NCBI Taxonomy" id="13708"/>
    <lineage>
        <taxon>Eukaryota</taxon>
        <taxon>Viridiplantae</taxon>
        <taxon>Streptophyta</taxon>
        <taxon>Embryophyta</taxon>
        <taxon>Tracheophyta</taxon>
        <taxon>Spermatophyta</taxon>
        <taxon>Magnoliopsida</taxon>
        <taxon>eudicotyledons</taxon>
        <taxon>Gunneridae</taxon>
        <taxon>Pentapetalae</taxon>
        <taxon>asterids</taxon>
        <taxon>campanulids</taxon>
        <taxon>Asterales</taxon>
        <taxon>Asteraceae</taxon>
        <taxon>Asteroideae</taxon>
        <taxon>Heliantheae alliance</taxon>
        <taxon>Tageteae</taxon>
        <taxon>Tagetes</taxon>
    </lineage>
</organism>
<evidence type="ECO:0000313" key="1">
    <source>
        <dbReference type="EMBL" id="KAK1429474.1"/>
    </source>
</evidence>
<comment type="caution">
    <text evidence="1">The sequence shown here is derived from an EMBL/GenBank/DDBJ whole genome shotgun (WGS) entry which is preliminary data.</text>
</comment>